<dbReference type="EC" id="1.14.19.9" evidence="3"/>
<dbReference type="InterPro" id="IPR033856">
    <property type="entry name" value="Trp_halogen"/>
</dbReference>
<dbReference type="AlphaFoldDB" id="A0A8I2CAP2"/>
<dbReference type="GO" id="GO:0000166">
    <property type="term" value="F:nucleotide binding"/>
    <property type="evidence" value="ECO:0007669"/>
    <property type="project" value="UniProtKB-KW"/>
</dbReference>
<dbReference type="PANTHER" id="PTHR43747:SF4">
    <property type="entry name" value="FLAVIN-DEPENDENT TRYPTOPHAN HALOGENASE"/>
    <property type="match status" value="1"/>
</dbReference>
<evidence type="ECO:0000313" key="3">
    <source>
        <dbReference type="EMBL" id="MBP1299872.1"/>
    </source>
</evidence>
<sequence length="537" mass="60314">MMTGESIVILGGGSAGWMTASYLKKALRGVDIVLIESANVGTIGVGEASFSTLKLFFDYLGIDEAEWMPQCNATYKLAIKFKNWTAGGGSFYHPFQRYDVIDGNNLGEWWLHLKPNDAAFDSVCFSTPSLCENNRSPRYLDGTVFDHNVKATFDPANKIRPNAFLSNHRAQYPYGYHFEANLLASFLKKYATEIGVRCIEDDVDDVLLSIDGSIDCLRTRRNGAMKGSLYVDCTGFRGLLINQALQEPFVSFQDVLLNDRAVALQVPYPADRSDIEPFTSATALPSGWVWNIPLYTRVGTGYVYCSQFISSEQAESALRAHIGPRARDCVANHIKMRIGRCRNSWVKNCVAIGLSSGFVEPLESTGIFFIQLGIEELLRHYAGVATEREVVADYNRVMADCIDAVRDFLVLHYRASDRADTPFWRATKEIPVPPSMDQRLQLWKKRLPNERSINPCYHGFEFYSYSVMLLGLNYSPVCSLPTLRHADASAALAVFQEVEHRTRELVSRLPGHLEYLQHLRRTRNPSAMAEQSDETVA</sequence>
<dbReference type="Gene3D" id="3.50.50.60">
    <property type="entry name" value="FAD/NAD(P)-binding domain"/>
    <property type="match status" value="1"/>
</dbReference>
<dbReference type="InterPro" id="IPR050816">
    <property type="entry name" value="Flavin-dep_Halogenase_NPB"/>
</dbReference>
<feature type="binding site" evidence="2">
    <location>
        <begin position="12"/>
        <end position="15"/>
    </location>
    <ligand>
        <name>FAD</name>
        <dbReference type="ChEBI" id="CHEBI:57692"/>
    </ligand>
</feature>
<evidence type="ECO:0000256" key="1">
    <source>
        <dbReference type="PIRSR" id="PIRSR011396-1"/>
    </source>
</evidence>
<keyword evidence="2" id="KW-0274">FAD</keyword>
<evidence type="ECO:0000256" key="2">
    <source>
        <dbReference type="PIRSR" id="PIRSR011396-2"/>
    </source>
</evidence>
<dbReference type="EMBL" id="JAFICZ010000001">
    <property type="protein sequence ID" value="MBP1299872.1"/>
    <property type="molecule type" value="Genomic_DNA"/>
</dbReference>
<dbReference type="SUPFAM" id="SSF51905">
    <property type="entry name" value="FAD/NAD(P)-binding domain"/>
    <property type="match status" value="1"/>
</dbReference>
<feature type="binding site" evidence="2">
    <location>
        <position position="354"/>
    </location>
    <ligand>
        <name>FAD</name>
        <dbReference type="ChEBI" id="CHEBI:57692"/>
    </ligand>
</feature>
<dbReference type="RefSeq" id="WP_209946044.1">
    <property type="nucleotide sequence ID" value="NZ_JAFICZ010000001.1"/>
</dbReference>
<feature type="binding site" evidence="2">
    <location>
        <position position="76"/>
    </location>
    <ligand>
        <name>7-chloro-L-tryptophan</name>
        <dbReference type="ChEBI" id="CHEBI:58713"/>
    </ligand>
</feature>
<keyword evidence="2" id="KW-0547">Nucleotide-binding</keyword>
<proteinExistence type="predicted"/>
<keyword evidence="2" id="KW-0285">Flavoprotein</keyword>
<feature type="binding site" evidence="2">
    <location>
        <position position="203"/>
    </location>
    <ligand>
        <name>FAD</name>
        <dbReference type="ChEBI" id="CHEBI:57692"/>
    </ligand>
</feature>
<organism evidence="3 4">
    <name type="scientific">Bradyrhizobium elkanii</name>
    <dbReference type="NCBI Taxonomy" id="29448"/>
    <lineage>
        <taxon>Bacteria</taxon>
        <taxon>Pseudomonadati</taxon>
        <taxon>Pseudomonadota</taxon>
        <taxon>Alphaproteobacteria</taxon>
        <taxon>Hyphomicrobiales</taxon>
        <taxon>Nitrobacteraceae</taxon>
        <taxon>Bradyrhizobium</taxon>
    </lineage>
</organism>
<accession>A0A8I2CAP2</accession>
<dbReference type="InterPro" id="IPR006905">
    <property type="entry name" value="Flavin_halogenase"/>
</dbReference>
<dbReference type="InterPro" id="IPR036188">
    <property type="entry name" value="FAD/NAD-bd_sf"/>
</dbReference>
<comment type="caution">
    <text evidence="3">The sequence shown here is derived from an EMBL/GenBank/DDBJ whole genome shotgun (WGS) entry which is preliminary data.</text>
</comment>
<dbReference type="Proteomes" id="UP000673383">
    <property type="component" value="Unassembled WGS sequence"/>
</dbReference>
<protein>
    <submittedName>
        <fullName evidence="3">Tryptophan halogenase</fullName>
        <ecNumber evidence="3">1.14.19.9</ecNumber>
    </submittedName>
</protein>
<dbReference type="PIRSF" id="PIRSF011396">
    <property type="entry name" value="Trp_halogenase"/>
    <property type="match status" value="1"/>
</dbReference>
<reference evidence="3" key="1">
    <citation type="submission" date="2021-02" db="EMBL/GenBank/DDBJ databases">
        <title>Genomic Encyclopedia of Type Strains, Phase IV (KMG-V): Genome sequencing to study the core and pangenomes of soil and plant-associated prokaryotes.</title>
        <authorList>
            <person name="Whitman W."/>
        </authorList>
    </citation>
    <scope>NUCLEOTIDE SEQUENCE</scope>
    <source>
        <strain evidence="3">USDA 406</strain>
    </source>
</reference>
<evidence type="ECO:0000313" key="4">
    <source>
        <dbReference type="Proteomes" id="UP000673383"/>
    </source>
</evidence>
<dbReference type="Pfam" id="PF04820">
    <property type="entry name" value="Trp_halogenase"/>
    <property type="match status" value="1"/>
</dbReference>
<dbReference type="GO" id="GO:0004497">
    <property type="term" value="F:monooxygenase activity"/>
    <property type="evidence" value="ECO:0007669"/>
    <property type="project" value="InterPro"/>
</dbReference>
<dbReference type="PANTHER" id="PTHR43747">
    <property type="entry name" value="FAD-BINDING PROTEIN"/>
    <property type="match status" value="1"/>
</dbReference>
<feature type="binding site" evidence="2">
    <location>
        <position position="363"/>
    </location>
    <ligand>
        <name>L-tryptophan</name>
        <dbReference type="ChEBI" id="CHEBI:57912"/>
    </ligand>
</feature>
<name>A0A8I2CAP2_BRAEL</name>
<feature type="active site" evidence="1">
    <location>
        <position position="76"/>
    </location>
</feature>
<gene>
    <name evidence="3" type="ORF">JOH49_009625</name>
</gene>
<feature type="binding site" evidence="2">
    <location>
        <position position="367"/>
    </location>
    <ligand>
        <name>FAD</name>
        <dbReference type="ChEBI" id="CHEBI:57692"/>
    </ligand>
</feature>
<keyword evidence="3" id="KW-0560">Oxidoreductase</keyword>